<dbReference type="AlphaFoldDB" id="A0AAW4W4D3"/>
<evidence type="ECO:0000313" key="1">
    <source>
        <dbReference type="EMBL" id="MCC2226312.1"/>
    </source>
</evidence>
<dbReference type="Proteomes" id="UP001198612">
    <property type="component" value="Unassembled WGS sequence"/>
</dbReference>
<dbReference type="EMBL" id="JAJEQQ010000001">
    <property type="protein sequence ID" value="MCC2226312.1"/>
    <property type="molecule type" value="Genomic_DNA"/>
</dbReference>
<organism evidence="1 2">
    <name type="scientific">Blautia fusiformis</name>
    <dbReference type="NCBI Taxonomy" id="2881264"/>
    <lineage>
        <taxon>Bacteria</taxon>
        <taxon>Bacillati</taxon>
        <taxon>Bacillota</taxon>
        <taxon>Clostridia</taxon>
        <taxon>Lachnospirales</taxon>
        <taxon>Lachnospiraceae</taxon>
        <taxon>Blautia</taxon>
    </lineage>
</organism>
<name>A0AAW4W4D3_9FIRM</name>
<sequence>MANVIIQDERRQADIEYVAKKYGIDTNNPAMREAAEVTAVRSREAMEMGRTQRRYY</sequence>
<evidence type="ECO:0000313" key="2">
    <source>
        <dbReference type="Proteomes" id="UP001198612"/>
    </source>
</evidence>
<proteinExistence type="predicted"/>
<comment type="caution">
    <text evidence="1">The sequence shown here is derived from an EMBL/GenBank/DDBJ whole genome shotgun (WGS) entry which is preliminary data.</text>
</comment>
<reference evidence="1 2" key="1">
    <citation type="submission" date="2021-10" db="EMBL/GenBank/DDBJ databases">
        <title>Anaerobic single-cell dispensing facilitates the cultivation of human gut bacteria.</title>
        <authorList>
            <person name="Afrizal A."/>
        </authorList>
    </citation>
    <scope>NUCLEOTIDE SEQUENCE [LARGE SCALE GENOMIC DNA]</scope>
    <source>
        <strain evidence="1 2">CLA-AA-H217</strain>
    </source>
</reference>
<gene>
    <name evidence="1" type="ORF">LKD40_00545</name>
</gene>
<accession>A0AAW4W4D3</accession>
<dbReference type="RefSeq" id="WP_173716207.1">
    <property type="nucleotide sequence ID" value="NZ_JAJEQQ010000001.1"/>
</dbReference>
<protein>
    <submittedName>
        <fullName evidence="1">Uncharacterized protein</fullName>
    </submittedName>
</protein>
<keyword evidence="2" id="KW-1185">Reference proteome</keyword>